<keyword evidence="4" id="KW-1185">Reference proteome</keyword>
<dbReference type="Proteomes" id="UP000017559">
    <property type="component" value="Unassembled WGS sequence"/>
</dbReference>
<evidence type="ECO:0000313" key="4">
    <source>
        <dbReference type="Proteomes" id="UP000017559"/>
    </source>
</evidence>
<dbReference type="EMBL" id="AWSO01000321">
    <property type="protein sequence ID" value="ESK91752.1"/>
    <property type="molecule type" value="Genomic_DNA"/>
</dbReference>
<evidence type="ECO:0000256" key="1">
    <source>
        <dbReference type="SAM" id="Coils"/>
    </source>
</evidence>
<reference evidence="3 4" key="1">
    <citation type="journal article" date="2014" name="BMC Genomics">
        <title>Genome and secretome analysis of the hemibiotrophic fungal pathogen, Moniliophthora roreri, which causes frosty pod rot disease of cacao: mechanisms of the biotrophic and necrotrophic phases.</title>
        <authorList>
            <person name="Meinhardt L.W."/>
            <person name="Costa G.G.L."/>
            <person name="Thomazella D.P.T."/>
            <person name="Teixeira P.J.P.L."/>
            <person name="Carazzolle M.F."/>
            <person name="Schuster S.C."/>
            <person name="Carlson J.E."/>
            <person name="Guiltinan M.J."/>
            <person name="Mieczkowski P."/>
            <person name="Farmer A."/>
            <person name="Ramaraj T."/>
            <person name="Crozier J."/>
            <person name="Davis R.E."/>
            <person name="Shao J."/>
            <person name="Melnick R.L."/>
            <person name="Pereira G.A.G."/>
            <person name="Bailey B.A."/>
        </authorList>
    </citation>
    <scope>NUCLEOTIDE SEQUENCE [LARGE SCALE GENOMIC DNA]</scope>
    <source>
        <strain evidence="3 4">MCA 2997</strain>
    </source>
</reference>
<dbReference type="AlphaFoldDB" id="V2XDG4"/>
<evidence type="ECO:0000259" key="2">
    <source>
        <dbReference type="PROSITE" id="PS50181"/>
    </source>
</evidence>
<dbReference type="HOGENOM" id="CLU_018544_12_1_1"/>
<dbReference type="InterPro" id="IPR032675">
    <property type="entry name" value="LRR_dom_sf"/>
</dbReference>
<dbReference type="OrthoDB" id="2835096at2759"/>
<name>V2XDG4_MONRO</name>
<accession>V2XDG4</accession>
<feature type="domain" description="F-box" evidence="2">
    <location>
        <begin position="82"/>
        <end position="138"/>
    </location>
</feature>
<dbReference type="PROSITE" id="PS50181">
    <property type="entry name" value="FBOX"/>
    <property type="match status" value="1"/>
</dbReference>
<comment type="caution">
    <text evidence="3">The sequence shown here is derived from an EMBL/GenBank/DDBJ whole genome shotgun (WGS) entry which is preliminary data.</text>
</comment>
<protein>
    <recommendedName>
        <fullName evidence="2">F-box domain-containing protein</fullName>
    </recommendedName>
</protein>
<keyword evidence="1" id="KW-0175">Coiled coil</keyword>
<dbReference type="STRING" id="1381753.V2XDG4"/>
<evidence type="ECO:0000313" key="3">
    <source>
        <dbReference type="EMBL" id="ESK91752.1"/>
    </source>
</evidence>
<proteinExistence type="predicted"/>
<dbReference type="InterPro" id="IPR001810">
    <property type="entry name" value="F-box_dom"/>
</dbReference>
<sequence length="530" mass="59367">MNSNPSSPPKSTLSSRSLAMKRLFRITVSSSERDVLVQFLKDAETETRGYETEINKLKAAVVSLENKRDRLKKTMAKHRSLLSAIHKLPPEILREIFAFFCEENLLELSSTSSALFLSQVCGRWREIALSMPSLWSSVSINLGDWKSDDCHRLRTVTQLFMGRSKTSPLSLAIDFDCQEGLEDEAVPVLDTLVAHSSRWQRVALQGVRGALRHPVFAPIKGVLPILTHLELTGGTEDKNFEHSSDLFSVCPSLTSLIIEPSCPVGLNWDIPWQQIRNLELQSAFSNGLSFIHCCHNIRELNTTYIGGRTYNDDHCILSSTTKLTIMASGQGEVSSVLHNCTLPQLASMEIRGEKPQPLQSWKIWAAKPLSDFLLRSSCHLTSLAFEWVPLSDEQAIDLLYSIPSLETLQIMEYRSTDDQAQNRIVTPTFLKELWVGNDWAVTPLLPKLHSLKLDVHGLSFDDKALVRAVTSRWLPDPECASEGGIDCIRSVDVVFLEDGEHVERLHASLRWMGDAGAQVRIVARLPGEDE</sequence>
<organism evidence="3 4">
    <name type="scientific">Moniliophthora roreri (strain MCA 2997)</name>
    <name type="common">Cocoa frosty pod rot fungus</name>
    <name type="synonym">Crinipellis roreri</name>
    <dbReference type="NCBI Taxonomy" id="1381753"/>
    <lineage>
        <taxon>Eukaryota</taxon>
        <taxon>Fungi</taxon>
        <taxon>Dikarya</taxon>
        <taxon>Basidiomycota</taxon>
        <taxon>Agaricomycotina</taxon>
        <taxon>Agaricomycetes</taxon>
        <taxon>Agaricomycetidae</taxon>
        <taxon>Agaricales</taxon>
        <taxon>Marasmiineae</taxon>
        <taxon>Marasmiaceae</taxon>
        <taxon>Moniliophthora</taxon>
    </lineage>
</organism>
<dbReference type="InterPro" id="IPR036047">
    <property type="entry name" value="F-box-like_dom_sf"/>
</dbReference>
<dbReference type="Gene3D" id="1.20.1280.50">
    <property type="match status" value="1"/>
</dbReference>
<dbReference type="SUPFAM" id="SSF52058">
    <property type="entry name" value="L domain-like"/>
    <property type="match status" value="1"/>
</dbReference>
<dbReference type="Pfam" id="PF12937">
    <property type="entry name" value="F-box-like"/>
    <property type="match status" value="1"/>
</dbReference>
<dbReference type="Gene3D" id="3.80.10.10">
    <property type="entry name" value="Ribonuclease Inhibitor"/>
    <property type="match status" value="1"/>
</dbReference>
<feature type="coiled-coil region" evidence="1">
    <location>
        <begin position="40"/>
        <end position="81"/>
    </location>
</feature>
<gene>
    <name evidence="3" type="ORF">Moror_10581</name>
</gene>
<dbReference type="KEGG" id="mrr:Moror_10581"/>
<dbReference type="SUPFAM" id="SSF81383">
    <property type="entry name" value="F-box domain"/>
    <property type="match status" value="1"/>
</dbReference>